<dbReference type="AlphaFoldDB" id="A0A7T8QV36"/>
<gene>
    <name evidence="1" type="ORF">FKW44_000779</name>
</gene>
<protein>
    <submittedName>
        <fullName evidence="1">Uncharacterized protein</fullName>
    </submittedName>
</protein>
<dbReference type="Proteomes" id="UP000595437">
    <property type="component" value="Chromosome 1"/>
</dbReference>
<organism evidence="1 2">
    <name type="scientific">Caligus rogercresseyi</name>
    <name type="common">Sea louse</name>
    <dbReference type="NCBI Taxonomy" id="217165"/>
    <lineage>
        <taxon>Eukaryota</taxon>
        <taxon>Metazoa</taxon>
        <taxon>Ecdysozoa</taxon>
        <taxon>Arthropoda</taxon>
        <taxon>Crustacea</taxon>
        <taxon>Multicrustacea</taxon>
        <taxon>Hexanauplia</taxon>
        <taxon>Copepoda</taxon>
        <taxon>Siphonostomatoida</taxon>
        <taxon>Caligidae</taxon>
        <taxon>Caligus</taxon>
    </lineage>
</organism>
<evidence type="ECO:0000313" key="2">
    <source>
        <dbReference type="Proteomes" id="UP000595437"/>
    </source>
</evidence>
<keyword evidence="2" id="KW-1185">Reference proteome</keyword>
<accession>A0A7T8QV36</accession>
<name>A0A7T8QV36_CALRO</name>
<proteinExistence type="predicted"/>
<sequence>MFCVQLYICCVVFTTFVEKQRRNDLESKGTTIVKLLDSGHKAIMIMLGLS</sequence>
<dbReference type="EMBL" id="CP045890">
    <property type="protein sequence ID" value="QQP56195.1"/>
    <property type="molecule type" value="Genomic_DNA"/>
</dbReference>
<evidence type="ECO:0000313" key="1">
    <source>
        <dbReference type="EMBL" id="QQP56195.1"/>
    </source>
</evidence>
<reference evidence="2" key="1">
    <citation type="submission" date="2021-01" db="EMBL/GenBank/DDBJ databases">
        <title>Caligus Genome Assembly.</title>
        <authorList>
            <person name="Gallardo-Escarate C."/>
        </authorList>
    </citation>
    <scope>NUCLEOTIDE SEQUENCE [LARGE SCALE GENOMIC DNA]</scope>
</reference>